<keyword evidence="1" id="KW-0418">Kinase</keyword>
<keyword evidence="2" id="KW-1185">Reference proteome</keyword>
<comment type="caution">
    <text evidence="1">The sequence shown here is derived from an EMBL/GenBank/DDBJ whole genome shotgun (WGS) entry which is preliminary data.</text>
</comment>
<dbReference type="EMBL" id="CM051398">
    <property type="protein sequence ID" value="KAJ4717971.1"/>
    <property type="molecule type" value="Genomic_DNA"/>
</dbReference>
<proteinExistence type="predicted"/>
<sequence>MSRYFLLVILHAAVFLVLLVNSQDQSGFISIDCGMPESSYKDETTGIHYVSDATYIDTGVSMNISSDYKTEHLEKQYWNVRSFPEGTKNCYTIKPTQGRNNKYLIRVGFMYGNYDEKEQLPTFELYLGANWWTQVILDGPFNITTREIIHFSLSDNIYICLVNIGFGTPFISFLELRPLDNDTYVAESGSLELFSRLDFGSSADQIVRFPEDVYDRIWSAFNYEDWIQTSTSLIIDSLDGDDYRLPSKVMETAVTPVNNSIVLEFYWLRDDPTAEFYLYLHFAEIQELKPNQSREFNICLNGDFWHGPVVPKYLRRTTIDSKSALKGTEFHVSLNETNSSTVLPLINAAEIYLVRQFAQSETNQEDVDAIINIKSNYKLKRHWQGDPCFPEDHIWDGLNCSYNGSDPPRIISLNLSSSGLTGEISSYIFNLKMIKYLDLSNNSLTGSVPNFLSELPFLRVLNLQKNQLSGFVPEKLIERSKNRTLLLSVGKNRNLCASETCNKKKKFIIPSVVSIGAIFVILLTAVAIIRSKKRIKQGIILDANARKANAEGNRKSVALKLEGRQFSYSEVLNITNNLEKTLGKGELGTTYYGRLDDATQVIVKMFSQSFVQGYNKQFQAKAKVLMGIHHPNLATIVGYCDDGTNQGLICEFVPNQSLERHLSDRNTSFLNWEERLLIAIGTAQGLEHLHHGNKTPIIHGNLKSANVLLNQHFPAKLADFGFSTVLPAVGYTDSTEDVTTTGYLDPEFYVSKRLNEKSDVYSFGIVLMEIISSRPVIDKTQDKTHISQWISSMLAKGDIGNIIDPRLKGDFHINSVWKAIDTAMACITQTSAKRPSMKYIVMELNECLAIERARKKESHETESKDSIEMVSVNLYNDSIPLAR</sequence>
<organism evidence="1 2">
    <name type="scientific">Melia azedarach</name>
    <name type="common">Chinaberry tree</name>
    <dbReference type="NCBI Taxonomy" id="155640"/>
    <lineage>
        <taxon>Eukaryota</taxon>
        <taxon>Viridiplantae</taxon>
        <taxon>Streptophyta</taxon>
        <taxon>Embryophyta</taxon>
        <taxon>Tracheophyta</taxon>
        <taxon>Spermatophyta</taxon>
        <taxon>Magnoliopsida</taxon>
        <taxon>eudicotyledons</taxon>
        <taxon>Gunneridae</taxon>
        <taxon>Pentapetalae</taxon>
        <taxon>rosids</taxon>
        <taxon>malvids</taxon>
        <taxon>Sapindales</taxon>
        <taxon>Meliaceae</taxon>
        <taxon>Melia</taxon>
    </lineage>
</organism>
<evidence type="ECO:0000313" key="2">
    <source>
        <dbReference type="Proteomes" id="UP001164539"/>
    </source>
</evidence>
<dbReference type="Proteomes" id="UP001164539">
    <property type="component" value="Chromosome 5"/>
</dbReference>
<protein>
    <submittedName>
        <fullName evidence="1">Protein kinase family protein</fullName>
    </submittedName>
</protein>
<accession>A0ACC1Y2M9</accession>
<keyword evidence="1" id="KW-0808">Transferase</keyword>
<reference evidence="1 2" key="1">
    <citation type="journal article" date="2023" name="Science">
        <title>Complex scaffold remodeling in plant triterpene biosynthesis.</title>
        <authorList>
            <person name="De La Pena R."/>
            <person name="Hodgson H."/>
            <person name="Liu J.C."/>
            <person name="Stephenson M.J."/>
            <person name="Martin A.C."/>
            <person name="Owen C."/>
            <person name="Harkess A."/>
            <person name="Leebens-Mack J."/>
            <person name="Jimenez L.E."/>
            <person name="Osbourn A."/>
            <person name="Sattely E.S."/>
        </authorList>
    </citation>
    <scope>NUCLEOTIDE SEQUENCE [LARGE SCALE GENOMIC DNA]</scope>
    <source>
        <strain evidence="2">cv. JPN11</strain>
        <tissue evidence="1">Leaf</tissue>
    </source>
</reference>
<evidence type="ECO:0000313" key="1">
    <source>
        <dbReference type="EMBL" id="KAJ4717971.1"/>
    </source>
</evidence>
<name>A0ACC1Y2M9_MELAZ</name>
<gene>
    <name evidence="1" type="ORF">OWV82_009715</name>
</gene>